<dbReference type="InterPro" id="IPR011330">
    <property type="entry name" value="Glyco_hydro/deAcase_b/a-brl"/>
</dbReference>
<dbReference type="GO" id="GO:0005975">
    <property type="term" value="P:carbohydrate metabolic process"/>
    <property type="evidence" value="ECO:0007669"/>
    <property type="project" value="InterPro"/>
</dbReference>
<name>A0A317CH33_9GAMM</name>
<dbReference type="CDD" id="cd10787">
    <property type="entry name" value="LamB_YcsF_like"/>
    <property type="match status" value="1"/>
</dbReference>
<proteinExistence type="predicted"/>
<dbReference type="Gene3D" id="3.20.20.370">
    <property type="entry name" value="Glycoside hydrolase/deacetylase"/>
    <property type="match status" value="1"/>
</dbReference>
<dbReference type="Proteomes" id="UP000245539">
    <property type="component" value="Unassembled WGS sequence"/>
</dbReference>
<dbReference type="InterPro" id="IPR005501">
    <property type="entry name" value="LamB/YcsF/PxpA-like"/>
</dbReference>
<comment type="caution">
    <text evidence="1">The sequence shown here is derived from an EMBL/GenBank/DDBJ whole genome shotgun (WGS) entry which is preliminary data.</text>
</comment>
<dbReference type="OrthoDB" id="9773478at2"/>
<evidence type="ECO:0000313" key="2">
    <source>
        <dbReference type="Proteomes" id="UP000245539"/>
    </source>
</evidence>
<dbReference type="SUPFAM" id="SSF88713">
    <property type="entry name" value="Glycoside hydrolase/deacetylase"/>
    <property type="match status" value="1"/>
</dbReference>
<dbReference type="PANTHER" id="PTHR30292">
    <property type="entry name" value="UNCHARACTERIZED PROTEIN YBGL-RELATED"/>
    <property type="match status" value="1"/>
</dbReference>
<dbReference type="NCBIfam" id="NF003816">
    <property type="entry name" value="PRK05406.1-5"/>
    <property type="match status" value="1"/>
</dbReference>
<accession>A0A317CH33</accession>
<reference evidence="1 2" key="1">
    <citation type="submission" date="2018-05" db="EMBL/GenBank/DDBJ databases">
        <title>Leucothrix arctica sp. nov., isolated from Arctic seawater.</title>
        <authorList>
            <person name="Choi A."/>
            <person name="Baek K."/>
        </authorList>
    </citation>
    <scope>NUCLEOTIDE SEQUENCE [LARGE SCALE GENOMIC DNA]</scope>
    <source>
        <strain evidence="1 2">JCM 18388</strain>
    </source>
</reference>
<dbReference type="NCBIfam" id="NF003814">
    <property type="entry name" value="PRK05406.1-3"/>
    <property type="match status" value="1"/>
</dbReference>
<dbReference type="Pfam" id="PF03746">
    <property type="entry name" value="LamB_YcsF"/>
    <property type="match status" value="1"/>
</dbReference>
<sequence>MSLTLNCDLGESFGSWKMGMDEAVMPHIHQANIACGFHAGDAIIMRRTLALAKANGVSVGAHPAYPDLQGFGRRSMLCSHDEIVAYVQYQIAAIEGMATNIGVSMDYVKPHGALYNDMMAKPAVRAAVMHAVAEHHSKPALMLQAVPENDLHIEEAEKLGLKLHFEAFADRCYDDDGKLLSRAKPGAVHTREKMIAQVRQLCNEGTVTTVSGHTLPLRANTLCVHGDNDEGIAAIAEIRALVDA</sequence>
<evidence type="ECO:0000313" key="1">
    <source>
        <dbReference type="EMBL" id="PWQ95600.1"/>
    </source>
</evidence>
<dbReference type="AlphaFoldDB" id="A0A317CH33"/>
<dbReference type="RefSeq" id="WP_109838356.1">
    <property type="nucleotide sequence ID" value="NZ_QGKM01000043.1"/>
</dbReference>
<dbReference type="EMBL" id="QGKM01000043">
    <property type="protein sequence ID" value="PWQ95600.1"/>
    <property type="molecule type" value="Genomic_DNA"/>
</dbReference>
<organism evidence="1 2">
    <name type="scientific">Leucothrix pacifica</name>
    <dbReference type="NCBI Taxonomy" id="1247513"/>
    <lineage>
        <taxon>Bacteria</taxon>
        <taxon>Pseudomonadati</taxon>
        <taxon>Pseudomonadota</taxon>
        <taxon>Gammaproteobacteria</taxon>
        <taxon>Thiotrichales</taxon>
        <taxon>Thiotrichaceae</taxon>
        <taxon>Leucothrix</taxon>
    </lineage>
</organism>
<keyword evidence="2" id="KW-1185">Reference proteome</keyword>
<protein>
    <submittedName>
        <fullName evidence="1">LamB/YcsF family protein</fullName>
    </submittedName>
</protein>
<dbReference type="PANTHER" id="PTHR30292:SF0">
    <property type="entry name" value="5-OXOPROLINASE SUBUNIT A"/>
    <property type="match status" value="1"/>
</dbReference>
<gene>
    <name evidence="1" type="ORF">DKW60_14370</name>
</gene>